<feature type="compositionally biased region" description="Basic and acidic residues" evidence="1">
    <location>
        <begin position="68"/>
        <end position="77"/>
    </location>
</feature>
<comment type="caution">
    <text evidence="2">The sequence shown here is derived from an EMBL/GenBank/DDBJ whole genome shotgun (WGS) entry which is preliminary data.</text>
</comment>
<evidence type="ECO:0008006" key="4">
    <source>
        <dbReference type="Google" id="ProtNLM"/>
    </source>
</evidence>
<gene>
    <name evidence="2" type="ORF">ACFS6J_11750</name>
</gene>
<evidence type="ECO:0000256" key="1">
    <source>
        <dbReference type="SAM" id="MobiDB-lite"/>
    </source>
</evidence>
<evidence type="ECO:0000313" key="3">
    <source>
        <dbReference type="Proteomes" id="UP001597560"/>
    </source>
</evidence>
<accession>A0ABW6B1X0</accession>
<dbReference type="RefSeq" id="WP_013667625.1">
    <property type="nucleotide sequence ID" value="NZ_JAHVDN010000001.1"/>
</dbReference>
<keyword evidence="3" id="KW-1185">Reference proteome</keyword>
<sequence length="77" mass="8815">MKTISIQVPPALASAYEQADPDRKRKVEIYINAFLNDFFSNQSANERLFETMRKASAEAKSKGFSQEELDKLLNEDE</sequence>
<feature type="region of interest" description="Disordered" evidence="1">
    <location>
        <begin position="58"/>
        <end position="77"/>
    </location>
</feature>
<organism evidence="2 3">
    <name type="scientific">Olivibacter jilunii</name>
    <dbReference type="NCBI Taxonomy" id="985016"/>
    <lineage>
        <taxon>Bacteria</taxon>
        <taxon>Pseudomonadati</taxon>
        <taxon>Bacteroidota</taxon>
        <taxon>Sphingobacteriia</taxon>
        <taxon>Sphingobacteriales</taxon>
        <taxon>Sphingobacteriaceae</taxon>
        <taxon>Olivibacter</taxon>
    </lineage>
</organism>
<dbReference type="Proteomes" id="UP001597560">
    <property type="component" value="Unassembled WGS sequence"/>
</dbReference>
<dbReference type="EMBL" id="JBHUPA010000007">
    <property type="protein sequence ID" value="MFD2962463.1"/>
    <property type="molecule type" value="Genomic_DNA"/>
</dbReference>
<proteinExistence type="predicted"/>
<evidence type="ECO:0000313" key="2">
    <source>
        <dbReference type="EMBL" id="MFD2962463.1"/>
    </source>
</evidence>
<protein>
    <recommendedName>
        <fullName evidence="4">CopG family transcriptional regulator</fullName>
    </recommendedName>
</protein>
<reference evidence="3" key="1">
    <citation type="journal article" date="2019" name="Int. J. Syst. Evol. Microbiol.">
        <title>The Global Catalogue of Microorganisms (GCM) 10K type strain sequencing project: providing services to taxonomists for standard genome sequencing and annotation.</title>
        <authorList>
            <consortium name="The Broad Institute Genomics Platform"/>
            <consortium name="The Broad Institute Genome Sequencing Center for Infectious Disease"/>
            <person name="Wu L."/>
            <person name="Ma J."/>
        </authorList>
    </citation>
    <scope>NUCLEOTIDE SEQUENCE [LARGE SCALE GENOMIC DNA]</scope>
    <source>
        <strain evidence="3">KCTC 23098</strain>
    </source>
</reference>
<name>A0ABW6B1X0_9SPHI</name>